<dbReference type="InterPro" id="IPR049349">
    <property type="entry name" value="DUF2264_N"/>
</dbReference>
<dbReference type="RefSeq" id="WP_078501388.1">
    <property type="nucleotide sequence ID" value="NZ_MSZX01000009.1"/>
</dbReference>
<accession>A0A1T2X6L3</accession>
<name>A0A1T2X6L3_9BACL</name>
<keyword evidence="3" id="KW-1185">Reference proteome</keyword>
<dbReference type="Pfam" id="PF10022">
    <property type="entry name" value="DUF2264"/>
    <property type="match status" value="1"/>
</dbReference>
<dbReference type="EMBL" id="MSZX01000009">
    <property type="protein sequence ID" value="OPA75316.1"/>
    <property type="molecule type" value="Genomic_DNA"/>
</dbReference>
<evidence type="ECO:0000313" key="3">
    <source>
        <dbReference type="Proteomes" id="UP000190188"/>
    </source>
</evidence>
<evidence type="ECO:0000313" key="2">
    <source>
        <dbReference type="EMBL" id="OPA75316.1"/>
    </source>
</evidence>
<feature type="domain" description="DUF2264" evidence="1">
    <location>
        <begin position="7"/>
        <end position="361"/>
    </location>
</feature>
<organism evidence="2 3">
    <name type="scientific">Paenibacillus selenitireducens</name>
    <dbReference type="NCBI Taxonomy" id="1324314"/>
    <lineage>
        <taxon>Bacteria</taxon>
        <taxon>Bacillati</taxon>
        <taxon>Bacillota</taxon>
        <taxon>Bacilli</taxon>
        <taxon>Bacillales</taxon>
        <taxon>Paenibacillaceae</taxon>
        <taxon>Paenibacillus</taxon>
    </lineage>
</organism>
<dbReference type="AlphaFoldDB" id="A0A1T2X6L3"/>
<dbReference type="PIRSF" id="PIRSF014753">
    <property type="entry name" value="UCP014753"/>
    <property type="match status" value="1"/>
</dbReference>
<dbReference type="STRING" id="1324314.BVG16_22255"/>
<proteinExistence type="predicted"/>
<dbReference type="InterPro" id="IPR016624">
    <property type="entry name" value="UCP014753"/>
</dbReference>
<evidence type="ECO:0000259" key="1">
    <source>
        <dbReference type="Pfam" id="PF10022"/>
    </source>
</evidence>
<dbReference type="PANTHER" id="PTHR35339:SF3">
    <property type="entry name" value="DUF2264 DOMAIN-CONTAINING PROTEIN"/>
    <property type="match status" value="1"/>
</dbReference>
<sequence length="379" mass="43228">MKMETSDRLYWVETMCQIANPVLHALKNRELKQIMPAGHEDRSLYAPLEALGRTLTGIAPWLESGESVGREGELREAYAELARQSIEAGTDPESPDYMVFSYDYQPIVDAAFLAHAILRAPNELWFKLKPQVQQHVIEALRSTRTRKPGYNNWLLFSAMIECALYKMGSDWDPMRIDYALRQHEQWYKGDGVYGDGPNFHWDYYNSFVIQPMLVDILEAVGDQHADWNSLREPVLQRAVRYAGVLERMISPEGTFPAIGRSLVYRFGAFQHLSHMALREELPDEITPAQVRCALTAVIQRMIDMPGTFDQEGWLTMGFCGYQPELSESYISTGSLYLCSTVFLPLGLPAQAPFWHDEPKAWTSREVWSGGQIAIDHAIK</sequence>
<dbReference type="PANTHER" id="PTHR35339">
    <property type="entry name" value="LINALOOL DEHYDRATASE_ISOMERASE DOMAIN-CONTAINING PROTEIN"/>
    <property type="match status" value="1"/>
</dbReference>
<protein>
    <recommendedName>
        <fullName evidence="1">DUF2264 domain-containing protein</fullName>
    </recommendedName>
</protein>
<dbReference type="Proteomes" id="UP000190188">
    <property type="component" value="Unassembled WGS sequence"/>
</dbReference>
<comment type="caution">
    <text evidence="2">The sequence shown here is derived from an EMBL/GenBank/DDBJ whole genome shotgun (WGS) entry which is preliminary data.</text>
</comment>
<reference evidence="2 3" key="1">
    <citation type="submission" date="2017-01" db="EMBL/GenBank/DDBJ databases">
        <title>Genome analysis of Paenibacillus selenitrireducens ES3-24.</title>
        <authorList>
            <person name="Xu D."/>
            <person name="Yao R."/>
            <person name="Zheng S."/>
        </authorList>
    </citation>
    <scope>NUCLEOTIDE SEQUENCE [LARGE SCALE GENOMIC DNA]</scope>
    <source>
        <strain evidence="2 3">ES3-24</strain>
    </source>
</reference>
<gene>
    <name evidence="2" type="ORF">BVG16_22255</name>
</gene>